<feature type="chain" id="PRO_5045203900" evidence="2">
    <location>
        <begin position="24"/>
        <end position="407"/>
    </location>
</feature>
<sequence length="407" mass="44128">MRAWRKLAALLAIGLAVSGCAPAAQIAVPDVVGYRADQAEAIIKDAGFEHVRAKNTVSQLLIFDWTNWVVVAQPSVGALQAVDEDVQIHVGPRNSAATLALLSETAPAYAEVSALVAAANVPTPEPTPNPGDFVLPSIVGLPEIYAVNHGVDPFDSYKPYPRTIRYDLATYLRDVRERDPETADAMADTLLGTPLAWCEFWLPRYSQSDLEDRRAHAEAMAKRLADNLNVEYRPHVSTATYDLLKYATDEAGRRFCPQQAANPGKRVPDRPSGAGALPDGLKVAELPIDVYAIESRMDSSGVWGNGAASRPDVELAVVRMLVMPSAAWTTAAGGARAIVDTCGRMADFLPLEYADKYAKVFDRSHVGGTWPDDRMDKAVRDLAPSTVFVATYEDIACRKRGGHDPNE</sequence>
<feature type="region of interest" description="Disordered" evidence="1">
    <location>
        <begin position="258"/>
        <end position="278"/>
    </location>
</feature>
<dbReference type="RefSeq" id="WP_192280176.1">
    <property type="nucleotide sequence ID" value="NZ_JACZDF010000004.1"/>
</dbReference>
<comment type="caution">
    <text evidence="3">The sequence shown here is derived from an EMBL/GenBank/DDBJ whole genome shotgun (WGS) entry which is preliminary data.</text>
</comment>
<evidence type="ECO:0000313" key="3">
    <source>
        <dbReference type="EMBL" id="MBD9699550.1"/>
    </source>
</evidence>
<evidence type="ECO:0000256" key="1">
    <source>
        <dbReference type="SAM" id="MobiDB-lite"/>
    </source>
</evidence>
<dbReference type="Proteomes" id="UP000642107">
    <property type="component" value="Unassembled WGS sequence"/>
</dbReference>
<gene>
    <name evidence="3" type="ORF">IGS67_08620</name>
</gene>
<feature type="signal peptide" evidence="2">
    <location>
        <begin position="1"/>
        <end position="23"/>
    </location>
</feature>
<dbReference type="EMBL" id="JACZDF010000004">
    <property type="protein sequence ID" value="MBD9699550.1"/>
    <property type="molecule type" value="Genomic_DNA"/>
</dbReference>
<dbReference type="InterPro" id="IPR005543">
    <property type="entry name" value="PASTA_dom"/>
</dbReference>
<evidence type="ECO:0000313" key="4">
    <source>
        <dbReference type="Proteomes" id="UP000642107"/>
    </source>
</evidence>
<name>A0ABR9DU57_9MICO</name>
<evidence type="ECO:0000256" key="2">
    <source>
        <dbReference type="SAM" id="SignalP"/>
    </source>
</evidence>
<reference evidence="3 4" key="1">
    <citation type="submission" date="2020-09" db="EMBL/GenBank/DDBJ databases">
        <title>Flavimobilis rhizosphaerae sp. nov., isolated from rhizosphere soil of Spartina alterniflora.</title>
        <authorList>
            <person name="Hanqin C."/>
        </authorList>
    </citation>
    <scope>NUCLEOTIDE SEQUENCE [LARGE SCALE GENOMIC DNA]</scope>
    <source>
        <strain evidence="3 4">GY 10621</strain>
    </source>
</reference>
<keyword evidence="2" id="KW-0732">Signal</keyword>
<protein>
    <submittedName>
        <fullName evidence="3">PASTA domain-containing protein</fullName>
    </submittedName>
</protein>
<organism evidence="3 4">
    <name type="scientific">Flavimobilis rhizosphaerae</name>
    <dbReference type="NCBI Taxonomy" id="2775421"/>
    <lineage>
        <taxon>Bacteria</taxon>
        <taxon>Bacillati</taxon>
        <taxon>Actinomycetota</taxon>
        <taxon>Actinomycetes</taxon>
        <taxon>Micrococcales</taxon>
        <taxon>Jonesiaceae</taxon>
        <taxon>Flavimobilis</taxon>
    </lineage>
</organism>
<proteinExistence type="predicted"/>
<dbReference type="CDD" id="cd06577">
    <property type="entry name" value="PASTA_pknB"/>
    <property type="match status" value="1"/>
</dbReference>
<dbReference type="Gene3D" id="3.30.10.20">
    <property type="match status" value="1"/>
</dbReference>
<keyword evidence="4" id="KW-1185">Reference proteome</keyword>
<accession>A0ABR9DU57</accession>
<dbReference type="PROSITE" id="PS51257">
    <property type="entry name" value="PROKAR_LIPOPROTEIN"/>
    <property type="match status" value="1"/>
</dbReference>